<reference evidence="3 4" key="1">
    <citation type="submission" date="2018-10" db="EMBL/GenBank/DDBJ databases">
        <title>Isolation, diversity and antifungal activity of actinobacteria from wheat.</title>
        <authorList>
            <person name="Han C."/>
        </authorList>
    </citation>
    <scope>NUCLEOTIDE SEQUENCE [LARGE SCALE GENOMIC DNA]</scope>
    <source>
        <strain evidence="3 4">NEAU-YY56</strain>
    </source>
</reference>
<keyword evidence="1" id="KW-0175">Coiled coil</keyword>
<organism evidence="3 4">
    <name type="scientific">Cellulomonas triticagri</name>
    <dbReference type="NCBI Taxonomy" id="2483352"/>
    <lineage>
        <taxon>Bacteria</taxon>
        <taxon>Bacillati</taxon>
        <taxon>Actinomycetota</taxon>
        <taxon>Actinomycetes</taxon>
        <taxon>Micrococcales</taxon>
        <taxon>Cellulomonadaceae</taxon>
        <taxon>Cellulomonas</taxon>
    </lineage>
</organism>
<sequence length="283" mass="30489">MSDRLMRALVAAGVVIASAAACSPNTEQTTAVDPATVRAEVDPDVGSISLPLDRFMLTEPEQYEIFAAQGIAFDSCVAAAGVPVEPRGTSTSDSTSSRRYGVWFRPEAERYGYGLPDSLALDSDAAGESGSPVADPTEEELAVYERCNATEDAQRFESTRIRAGFDYAEETTGLSDKALGSDEAQEVFSAWKSCLAQGGLSVDDSRSPWAIAGTSLEPTEANIRAALVDVDCKEQTNYVQRLADIEAALQAPIVEDHLAELREMRAEYDEMLDDARQYVAEHA</sequence>
<evidence type="ECO:0000313" key="4">
    <source>
        <dbReference type="Proteomes" id="UP000269289"/>
    </source>
</evidence>
<keyword evidence="2" id="KW-0732">Signal</keyword>
<dbReference type="Proteomes" id="UP000269289">
    <property type="component" value="Unassembled WGS sequence"/>
</dbReference>
<gene>
    <name evidence="3" type="ORF">EBM89_14595</name>
</gene>
<comment type="caution">
    <text evidence="3">The sequence shown here is derived from an EMBL/GenBank/DDBJ whole genome shotgun (WGS) entry which is preliminary data.</text>
</comment>
<dbReference type="EMBL" id="RFFI01000087">
    <property type="protein sequence ID" value="RMI06911.1"/>
    <property type="molecule type" value="Genomic_DNA"/>
</dbReference>
<dbReference type="RefSeq" id="WP_122150173.1">
    <property type="nucleotide sequence ID" value="NZ_RFFI01000087.1"/>
</dbReference>
<evidence type="ECO:0000256" key="1">
    <source>
        <dbReference type="SAM" id="Coils"/>
    </source>
</evidence>
<name>A0A3M2J494_9CELL</name>
<evidence type="ECO:0000313" key="3">
    <source>
        <dbReference type="EMBL" id="RMI06911.1"/>
    </source>
</evidence>
<accession>A0A3M2J494</accession>
<evidence type="ECO:0000256" key="2">
    <source>
        <dbReference type="SAM" id="SignalP"/>
    </source>
</evidence>
<dbReference type="PROSITE" id="PS51257">
    <property type="entry name" value="PROKAR_LIPOPROTEIN"/>
    <property type="match status" value="1"/>
</dbReference>
<dbReference type="OrthoDB" id="4824992at2"/>
<feature type="coiled-coil region" evidence="1">
    <location>
        <begin position="254"/>
        <end position="281"/>
    </location>
</feature>
<dbReference type="AlphaFoldDB" id="A0A3M2J494"/>
<protein>
    <submittedName>
        <fullName evidence="3">Uncharacterized protein</fullName>
    </submittedName>
</protein>
<proteinExistence type="predicted"/>
<keyword evidence="4" id="KW-1185">Reference proteome</keyword>
<feature type="signal peptide" evidence="2">
    <location>
        <begin position="1"/>
        <end position="19"/>
    </location>
</feature>
<feature type="chain" id="PRO_5018213726" evidence="2">
    <location>
        <begin position="20"/>
        <end position="283"/>
    </location>
</feature>